<evidence type="ECO:0008006" key="4">
    <source>
        <dbReference type="Google" id="ProtNLM"/>
    </source>
</evidence>
<gene>
    <name evidence="2" type="ORF">I7X13_18305</name>
</gene>
<dbReference type="PROSITE" id="PS51257">
    <property type="entry name" value="PROKAR_LIPOPROTEIN"/>
    <property type="match status" value="1"/>
</dbReference>
<dbReference type="SUPFAM" id="SSF117074">
    <property type="entry name" value="Hypothetical protein PA1324"/>
    <property type="match status" value="1"/>
</dbReference>
<keyword evidence="3" id="KW-1185">Reference proteome</keyword>
<dbReference type="Gene3D" id="2.60.40.1120">
    <property type="entry name" value="Carboxypeptidase-like, regulatory domain"/>
    <property type="match status" value="2"/>
</dbReference>
<evidence type="ECO:0000256" key="1">
    <source>
        <dbReference type="SAM" id="SignalP"/>
    </source>
</evidence>
<evidence type="ECO:0000313" key="3">
    <source>
        <dbReference type="Proteomes" id="UP000625631"/>
    </source>
</evidence>
<proteinExistence type="predicted"/>
<name>A0ABS0QCX0_9BACT</name>
<evidence type="ECO:0000313" key="2">
    <source>
        <dbReference type="EMBL" id="MBH8560019.1"/>
    </source>
</evidence>
<comment type="caution">
    <text evidence="2">The sequence shown here is derived from an EMBL/GenBank/DDBJ whole genome shotgun (WGS) entry which is preliminary data.</text>
</comment>
<dbReference type="SUPFAM" id="SSF49452">
    <property type="entry name" value="Starch-binding domain-like"/>
    <property type="match status" value="1"/>
</dbReference>
<feature type="chain" id="PRO_5047014224" description="Carboxypeptidase regulatory-like domain-containing protein" evidence="1">
    <location>
        <begin position="26"/>
        <end position="331"/>
    </location>
</feature>
<dbReference type="InterPro" id="IPR013784">
    <property type="entry name" value="Carb-bd-like_fold"/>
</dbReference>
<accession>A0ABS0QCX0</accession>
<sequence>MMHPLRFLCTLLAGCLLLLSACSKKEDPAPGGISGTVTPAAAIATVTATGPSGTKATTAVSATGTYQFTGLAAGSYVLSFAPAATYIAPAQVTAVVAAGATTQVPAVAVQQTSGSLSGTIAPADAVTRVTVFEATTHFTATATVTSTGAFSFPSLPPGTYYVDFNATYLGGMTTFEFLAYYPPSQLGNVVVVSGQNTALPVVTAVPTRANKLSTPKWRITGYLLDVAGANGAVDVYAQMPACERDNFYRFNIPNQYIKDEGATKCSVSDPQTVAGTWAFDANQSNIDLTVPGTASTRSVLYSLTATTLQLGTSGTTATGAAYTAYITYTAF</sequence>
<dbReference type="RefSeq" id="WP_198076589.1">
    <property type="nucleotide sequence ID" value="NZ_JAEDAE010000010.1"/>
</dbReference>
<organism evidence="2 3">
    <name type="scientific">Hymenobacter negativus</name>
    <dbReference type="NCBI Taxonomy" id="2795026"/>
    <lineage>
        <taxon>Bacteria</taxon>
        <taxon>Pseudomonadati</taxon>
        <taxon>Bacteroidota</taxon>
        <taxon>Cytophagia</taxon>
        <taxon>Cytophagales</taxon>
        <taxon>Hymenobacteraceae</taxon>
        <taxon>Hymenobacter</taxon>
    </lineage>
</organism>
<reference evidence="2 3" key="1">
    <citation type="submission" date="2020-12" db="EMBL/GenBank/DDBJ databases">
        <title>Hymenobacter sp.</title>
        <authorList>
            <person name="Kim M.K."/>
        </authorList>
    </citation>
    <scope>NUCLEOTIDE SEQUENCE [LARGE SCALE GENOMIC DNA]</scope>
    <source>
        <strain evidence="2 3">BT442</strain>
    </source>
</reference>
<dbReference type="EMBL" id="JAEDAE010000010">
    <property type="protein sequence ID" value="MBH8560019.1"/>
    <property type="molecule type" value="Genomic_DNA"/>
</dbReference>
<feature type="signal peptide" evidence="1">
    <location>
        <begin position="1"/>
        <end position="25"/>
    </location>
</feature>
<dbReference type="Proteomes" id="UP000625631">
    <property type="component" value="Unassembled WGS sequence"/>
</dbReference>
<keyword evidence="1" id="KW-0732">Signal</keyword>
<protein>
    <recommendedName>
        <fullName evidence="4">Carboxypeptidase regulatory-like domain-containing protein</fullName>
    </recommendedName>
</protein>